<keyword evidence="9" id="KW-0472">Membrane</keyword>
<comment type="subcellular location">
    <subcellularLocation>
        <location evidence="1">Golgi apparatus membrane</location>
        <topology evidence="1">Single-pass type II membrane protein</topology>
    </subcellularLocation>
</comment>
<keyword evidence="8" id="KW-0333">Golgi apparatus</keyword>
<sequence>DLVPRNLTECLEAKISDCRLEHHSGFFEWTQVYRSFEHQEEISALLRPSHTKLLLLTTSIWPNFQRRKSLRDAISACIWGFRVTQDSLVWRFLLGRPPKALIKAAAREVGEHLDMMLLDVADQMDYKHIGDAYVMQTAHPELRKIVVALRRFAGDLSYDYVLMADDDSFVNVPNALEMLKDLPTRRLYWGNFIDTIPTQFDFASGKPKQELSMNAYLNAIGKLPVFALGMGFLTSADVVQMLVDLGLLLKSKSNDDIIIGMWLRNIEHLNYVHNYEAFHDHADFGGGFAQPCRETAVVVHRMNETRWRTFDRLACHLCGPVREDVQEDAEKTFSMAPTPPPAPATAPSPAPGLPCSWQEADRLKAVAGGLQECLHLCRIQASLKINGTASSGECPAAFCAALCPSAGGGGPKLALVVFGSRWENIQLRSRLRQGLLSCGSTSQEASSATHIFVMGSMPAAKSPLRRKAAEEILRHRDLEVVAPAGREVSRTYSYEKAWRIVEERFGGADFLLMLDHRSYVNVPLLVHHWLPSQPKTGLYQGCMLDQSLFGMTSSKEPTRGAYLERRRAPMFAHGMGILVSADVAQFTSELASRIPLRSADIPADVAFSMWVQPLERLRLESTHESFHTWPDGVALGGVDLGQPLSPMSAVVFPMTLQRWSRFDATTCTLQS</sequence>
<feature type="non-terminal residue" evidence="10">
    <location>
        <position position="1"/>
    </location>
</feature>
<dbReference type="Gene3D" id="3.90.550.50">
    <property type="match status" value="1"/>
</dbReference>
<evidence type="ECO:0000256" key="5">
    <source>
        <dbReference type="ARBA" id="ARBA00022692"/>
    </source>
</evidence>
<gene>
    <name evidence="10" type="ORF">PGLA2088_LOCUS36308</name>
</gene>
<evidence type="ECO:0000256" key="7">
    <source>
        <dbReference type="ARBA" id="ARBA00022989"/>
    </source>
</evidence>
<keyword evidence="4" id="KW-0808">Transferase</keyword>
<evidence type="ECO:0000256" key="9">
    <source>
        <dbReference type="ARBA" id="ARBA00023136"/>
    </source>
</evidence>
<evidence type="ECO:0000256" key="3">
    <source>
        <dbReference type="ARBA" id="ARBA00022676"/>
    </source>
</evidence>
<dbReference type="Pfam" id="PF01762">
    <property type="entry name" value="Galactosyl_T"/>
    <property type="match status" value="1"/>
</dbReference>
<dbReference type="GO" id="GO:0016758">
    <property type="term" value="F:hexosyltransferase activity"/>
    <property type="evidence" value="ECO:0007669"/>
    <property type="project" value="InterPro"/>
</dbReference>
<keyword evidence="7" id="KW-1133">Transmembrane helix</keyword>
<evidence type="ECO:0000256" key="6">
    <source>
        <dbReference type="ARBA" id="ARBA00022968"/>
    </source>
</evidence>
<comment type="caution">
    <text evidence="10">The sequence shown here is derived from an EMBL/GenBank/DDBJ whole genome shotgun (WGS) entry which is preliminary data.</text>
</comment>
<evidence type="ECO:0000313" key="10">
    <source>
        <dbReference type="EMBL" id="CAE8711098.1"/>
    </source>
</evidence>
<evidence type="ECO:0008006" key="12">
    <source>
        <dbReference type="Google" id="ProtNLM"/>
    </source>
</evidence>
<dbReference type="Proteomes" id="UP000626109">
    <property type="component" value="Unassembled WGS sequence"/>
</dbReference>
<evidence type="ECO:0000256" key="4">
    <source>
        <dbReference type="ARBA" id="ARBA00022679"/>
    </source>
</evidence>
<protein>
    <recommendedName>
        <fullName evidence="12">Hexosyltransferase</fullName>
    </recommendedName>
</protein>
<dbReference type="EMBL" id="CAJNNW010032110">
    <property type="protein sequence ID" value="CAE8711098.1"/>
    <property type="molecule type" value="Genomic_DNA"/>
</dbReference>
<comment type="similarity">
    <text evidence="2">Belongs to the glycosyltransferase 31 family.</text>
</comment>
<keyword evidence="6" id="KW-0735">Signal-anchor</keyword>
<reference evidence="10" key="1">
    <citation type="submission" date="2021-02" db="EMBL/GenBank/DDBJ databases">
        <authorList>
            <person name="Dougan E. K."/>
            <person name="Rhodes N."/>
            <person name="Thang M."/>
            <person name="Chan C."/>
        </authorList>
    </citation>
    <scope>NUCLEOTIDE SEQUENCE</scope>
</reference>
<organism evidence="10 11">
    <name type="scientific">Polarella glacialis</name>
    <name type="common">Dinoflagellate</name>
    <dbReference type="NCBI Taxonomy" id="89957"/>
    <lineage>
        <taxon>Eukaryota</taxon>
        <taxon>Sar</taxon>
        <taxon>Alveolata</taxon>
        <taxon>Dinophyceae</taxon>
        <taxon>Suessiales</taxon>
        <taxon>Suessiaceae</taxon>
        <taxon>Polarella</taxon>
    </lineage>
</organism>
<accession>A0A813KY96</accession>
<proteinExistence type="inferred from homology"/>
<keyword evidence="3" id="KW-0328">Glycosyltransferase</keyword>
<evidence type="ECO:0000256" key="1">
    <source>
        <dbReference type="ARBA" id="ARBA00004323"/>
    </source>
</evidence>
<evidence type="ECO:0000256" key="2">
    <source>
        <dbReference type="ARBA" id="ARBA00008661"/>
    </source>
</evidence>
<evidence type="ECO:0000256" key="8">
    <source>
        <dbReference type="ARBA" id="ARBA00023034"/>
    </source>
</evidence>
<dbReference type="AlphaFoldDB" id="A0A813KY96"/>
<evidence type="ECO:0000313" key="11">
    <source>
        <dbReference type="Proteomes" id="UP000626109"/>
    </source>
</evidence>
<keyword evidence="5" id="KW-0812">Transmembrane</keyword>
<dbReference type="PANTHER" id="PTHR11214">
    <property type="entry name" value="BETA-1,3-N-ACETYLGLUCOSAMINYLTRANSFERASE"/>
    <property type="match status" value="1"/>
</dbReference>
<dbReference type="GO" id="GO:0000139">
    <property type="term" value="C:Golgi membrane"/>
    <property type="evidence" value="ECO:0007669"/>
    <property type="project" value="UniProtKB-SubCell"/>
</dbReference>
<name>A0A813KY96_POLGL</name>
<dbReference type="InterPro" id="IPR002659">
    <property type="entry name" value="Glyco_trans_31"/>
</dbReference>